<gene>
    <name evidence="1" type="ORF">PHJA_001413600</name>
</gene>
<evidence type="ECO:0000313" key="2">
    <source>
        <dbReference type="Proteomes" id="UP000653305"/>
    </source>
</evidence>
<dbReference type="EMBL" id="BMAC01000287">
    <property type="protein sequence ID" value="GFP92694.1"/>
    <property type="molecule type" value="Genomic_DNA"/>
</dbReference>
<dbReference type="PANTHER" id="PTHR31257:SF2">
    <property type="entry name" value="RICIN B-LIKE LECTIN EULS3"/>
    <property type="match status" value="1"/>
</dbReference>
<dbReference type="CDD" id="cd23431">
    <property type="entry name" value="beta-trefoil_Ricin_AtEULS3-like"/>
    <property type="match status" value="1"/>
</dbReference>
<dbReference type="PANTHER" id="PTHR31257">
    <property type="entry name" value="RICIN B-LIKE LECTIN EULS3"/>
    <property type="match status" value="1"/>
</dbReference>
<dbReference type="Gene3D" id="2.80.10.50">
    <property type="match status" value="1"/>
</dbReference>
<organism evidence="1 2">
    <name type="scientific">Phtheirospermum japonicum</name>
    <dbReference type="NCBI Taxonomy" id="374723"/>
    <lineage>
        <taxon>Eukaryota</taxon>
        <taxon>Viridiplantae</taxon>
        <taxon>Streptophyta</taxon>
        <taxon>Embryophyta</taxon>
        <taxon>Tracheophyta</taxon>
        <taxon>Spermatophyta</taxon>
        <taxon>Magnoliopsida</taxon>
        <taxon>eudicotyledons</taxon>
        <taxon>Gunneridae</taxon>
        <taxon>Pentapetalae</taxon>
        <taxon>asterids</taxon>
        <taxon>lamiids</taxon>
        <taxon>Lamiales</taxon>
        <taxon>Orobanchaceae</taxon>
        <taxon>Orobanchaceae incertae sedis</taxon>
        <taxon>Phtheirospermum</taxon>
    </lineage>
</organism>
<proteinExistence type="predicted"/>
<comment type="caution">
    <text evidence="1">The sequence shown here is derived from an EMBL/GenBank/DDBJ whole genome shotgun (WGS) entry which is preliminary data.</text>
</comment>
<accession>A0A830C8J6</accession>
<name>A0A830C8J6_9LAMI</name>
<reference evidence="1" key="1">
    <citation type="submission" date="2020-07" db="EMBL/GenBank/DDBJ databases">
        <title>Ethylene signaling mediates host invasion by parasitic plants.</title>
        <authorList>
            <person name="Yoshida S."/>
        </authorList>
    </citation>
    <scope>NUCLEOTIDE SEQUENCE</scope>
    <source>
        <strain evidence="1">Okayama</strain>
    </source>
</reference>
<evidence type="ECO:0000313" key="1">
    <source>
        <dbReference type="EMBL" id="GFP92694.1"/>
    </source>
</evidence>
<protein>
    <submittedName>
        <fullName evidence="1">Uncharacterized protein</fullName>
    </submittedName>
</protein>
<dbReference type="Proteomes" id="UP000653305">
    <property type="component" value="Unassembled WGS sequence"/>
</dbReference>
<dbReference type="SUPFAM" id="SSF50370">
    <property type="entry name" value="Ricin B-like lectins"/>
    <property type="match status" value="1"/>
</dbReference>
<sequence length="156" mass="18102">MSNRPTVRMYCKAETNYSLAIRDGKVILARANPSDLSQHWIKDEKLSTRVKDEEGFPSFALINKATGHAMKHSFGATHPVQLTLYESNGLDESVLWTQSRDLDKNHGGVHDGTKIVLWEWKKGDNQRWKIVPYCKSLCYLQRFLLKLKFKKISFRF</sequence>
<dbReference type="OrthoDB" id="7769065at2759"/>
<dbReference type="InterPro" id="IPR040249">
    <property type="entry name" value="Ricin_B-like_lectin_EULS3-like"/>
</dbReference>
<dbReference type="InterPro" id="IPR035992">
    <property type="entry name" value="Ricin_B-like_lectins"/>
</dbReference>
<dbReference type="AlphaFoldDB" id="A0A830C8J6"/>
<keyword evidence="2" id="KW-1185">Reference proteome</keyword>